<feature type="transmembrane region" description="Helical" evidence="2">
    <location>
        <begin position="56"/>
        <end position="75"/>
    </location>
</feature>
<keyword evidence="6" id="KW-1185">Reference proteome</keyword>
<dbReference type="RefSeq" id="WP_163298909.1">
    <property type="nucleotide sequence ID" value="NZ_JAAGRR010000084.1"/>
</dbReference>
<keyword evidence="2" id="KW-1133">Transmembrane helix</keyword>
<feature type="domain" description="Sulfatase N-terminal" evidence="3">
    <location>
        <begin position="269"/>
        <end position="546"/>
    </location>
</feature>
<dbReference type="Pfam" id="PF11893">
    <property type="entry name" value="DUF3413"/>
    <property type="match status" value="1"/>
</dbReference>
<dbReference type="AlphaFoldDB" id="A0A6N9TNP9"/>
<keyword evidence="2" id="KW-0472">Membrane</keyword>
<dbReference type="InterPro" id="IPR024588">
    <property type="entry name" value="YejM_N"/>
</dbReference>
<sequence>MHLAETRGAGRSGGGLPAFFGFTYLAVLGLAAAYLGRVPAWDLRTVMFAAGAVPTYAAFYLLPALLLTLGAWGAGRLAARRGRGGRWAGALVALVAVSATGCTSILLFADLFIHRLYGFHLNGFVWNLIRTPGGIDSLGGGAATTATFAAMAAGFFLFQAVLLAAARRLPLLAGWRPGRRTFRWGLAALVLLSAGERATYAVSEFQGHAGVTEAAATLPLYCPLTIHNLARRLGYEVPRRARLAVEVRAARLAYPARPLRVEPPAHPLNVVVLVAESLRADMLTPEIMPRTWRFAARAHRFTRHYSGGNGTRMALFSLFYGLYGSYWFPFLELRREPVWMEVLRRQRYQFFLYTGQSFTYPELDKTVFARVPRRLLHPTPPGYGWERDRKNTADLVAAIHGRDRRRPFFAFLFFESTHARYSFPEESIIRRPYLRNFNYATMDLARDIGLIRNRYVNAAHHVDGQVGRILDALEREGLLKDTMVVITGDHGEEFMEKGHWGHNSEFTEEQTRVPLVLWVPGTGSGTVDRMTSHLDVAPTLLPRLGVRNPASDYSLGFDLLGPRRRTYTVICDWDRVAYVGMDYKAVIPVKTSALMRNRVTTADDRPLPDAATFLSGHRDVLVRLMQELRRFQRQG</sequence>
<keyword evidence="2" id="KW-0812">Transmembrane</keyword>
<proteinExistence type="inferred from homology"/>
<dbReference type="PIRSF" id="PIRSF004950">
    <property type="entry name" value="Mmb_sulf_HI0842"/>
    <property type="match status" value="1"/>
</dbReference>
<reference evidence="5 6" key="1">
    <citation type="submission" date="2020-02" db="EMBL/GenBank/DDBJ databases">
        <title>Comparative genomics of sulfur disproportionating microorganisms.</title>
        <authorList>
            <person name="Ward L.M."/>
            <person name="Bertran E."/>
            <person name="Johnston D.T."/>
        </authorList>
    </citation>
    <scope>NUCLEOTIDE SEQUENCE [LARGE SCALE GENOMIC DNA]</scope>
    <source>
        <strain evidence="5 6">DSM 100025</strain>
    </source>
</reference>
<feature type="transmembrane region" description="Helical" evidence="2">
    <location>
        <begin position="12"/>
        <end position="36"/>
    </location>
</feature>
<evidence type="ECO:0000259" key="4">
    <source>
        <dbReference type="Pfam" id="PF11893"/>
    </source>
</evidence>
<dbReference type="InterPro" id="IPR000917">
    <property type="entry name" value="Sulfatase_N"/>
</dbReference>
<dbReference type="PANTHER" id="PTHR42693:SF33">
    <property type="entry name" value="ARYLSULFATASE"/>
    <property type="match status" value="1"/>
</dbReference>
<accession>A0A6N9TNP9</accession>
<dbReference type="PANTHER" id="PTHR42693">
    <property type="entry name" value="ARYLSULFATASE FAMILY MEMBER"/>
    <property type="match status" value="1"/>
</dbReference>
<comment type="similarity">
    <text evidence="1">Belongs to the sulfatase family.</text>
</comment>
<keyword evidence="5" id="KW-0808">Transferase</keyword>
<feature type="transmembrane region" description="Helical" evidence="2">
    <location>
        <begin position="313"/>
        <end position="331"/>
    </location>
</feature>
<dbReference type="SUPFAM" id="SSF53649">
    <property type="entry name" value="Alkaline phosphatase-like"/>
    <property type="match status" value="1"/>
</dbReference>
<dbReference type="Gene3D" id="3.40.720.10">
    <property type="entry name" value="Alkaline Phosphatase, subunit A"/>
    <property type="match status" value="1"/>
</dbReference>
<keyword evidence="5" id="KW-0378">Hydrolase</keyword>
<dbReference type="EMBL" id="JAAGRR010000084">
    <property type="protein sequence ID" value="NDY42779.1"/>
    <property type="molecule type" value="Genomic_DNA"/>
</dbReference>
<gene>
    <name evidence="5" type="ORF">G3N55_07980</name>
</gene>
<evidence type="ECO:0000313" key="6">
    <source>
        <dbReference type="Proteomes" id="UP000469346"/>
    </source>
</evidence>
<dbReference type="GO" id="GO:0004065">
    <property type="term" value="F:arylsulfatase activity"/>
    <property type="evidence" value="ECO:0007669"/>
    <property type="project" value="TreeGrafter"/>
</dbReference>
<evidence type="ECO:0000256" key="2">
    <source>
        <dbReference type="SAM" id="Phobius"/>
    </source>
</evidence>
<evidence type="ECO:0000259" key="3">
    <source>
        <dbReference type="Pfam" id="PF00884"/>
    </source>
</evidence>
<dbReference type="Proteomes" id="UP000469346">
    <property type="component" value="Unassembled WGS sequence"/>
</dbReference>
<evidence type="ECO:0000313" key="5">
    <source>
        <dbReference type="EMBL" id="NDY42779.1"/>
    </source>
</evidence>
<dbReference type="GO" id="GO:0016740">
    <property type="term" value="F:transferase activity"/>
    <property type="evidence" value="ECO:0007669"/>
    <property type="project" value="UniProtKB-KW"/>
</dbReference>
<feature type="domain" description="Inner membrane protein YejM N-terminal" evidence="4">
    <location>
        <begin position="94"/>
        <end position="260"/>
    </location>
</feature>
<dbReference type="InterPro" id="IPR017850">
    <property type="entry name" value="Alkaline_phosphatase_core_sf"/>
</dbReference>
<dbReference type="CDD" id="cd16148">
    <property type="entry name" value="sulfatase_like"/>
    <property type="match status" value="1"/>
</dbReference>
<feature type="transmembrane region" description="Helical" evidence="2">
    <location>
        <begin position="146"/>
        <end position="166"/>
    </location>
</feature>
<organism evidence="5 6">
    <name type="scientific">Dissulfurirhabdus thermomarina</name>
    <dbReference type="NCBI Taxonomy" id="1765737"/>
    <lineage>
        <taxon>Bacteria</taxon>
        <taxon>Deltaproteobacteria</taxon>
        <taxon>Dissulfurirhabdaceae</taxon>
        <taxon>Dissulfurirhabdus</taxon>
    </lineage>
</organism>
<name>A0A6N9TNP9_DISTH</name>
<feature type="transmembrane region" description="Helical" evidence="2">
    <location>
        <begin position="87"/>
        <end position="109"/>
    </location>
</feature>
<dbReference type="InterPro" id="IPR012159">
    <property type="entry name" value="YejM-like"/>
</dbReference>
<dbReference type="InterPro" id="IPR050738">
    <property type="entry name" value="Sulfatase"/>
</dbReference>
<dbReference type="Pfam" id="PF00884">
    <property type="entry name" value="Sulfatase"/>
    <property type="match status" value="1"/>
</dbReference>
<comment type="caution">
    <text evidence="5">The sequence shown here is derived from an EMBL/GenBank/DDBJ whole genome shotgun (WGS) entry which is preliminary data.</text>
</comment>
<protein>
    <submittedName>
        <fullName evidence="5">Sulfatase-like hydrolase/transferase</fullName>
    </submittedName>
</protein>
<evidence type="ECO:0000256" key="1">
    <source>
        <dbReference type="ARBA" id="ARBA00008779"/>
    </source>
</evidence>